<reference evidence="1 2" key="1">
    <citation type="journal article" date="2014" name="Int. J. Syst. Evol. Microbiol.">
        <title>Ramlibacter solisilvae sp. nov., isolated from forest soil, and emended description of the genus Ramlibacter.</title>
        <authorList>
            <person name="Lee H.J."/>
            <person name="Lee S.H."/>
            <person name="Lee S.S."/>
            <person name="Lee J.S."/>
            <person name="Kim Y."/>
            <person name="Kim S.C."/>
            <person name="Jeon C.O."/>
        </authorList>
    </citation>
    <scope>NUCLEOTIDE SEQUENCE [LARGE SCALE GENOMIC DNA]</scope>
    <source>
        <strain evidence="1 2">5-10</strain>
    </source>
</reference>
<dbReference type="AlphaFoldDB" id="A0A127JVP8"/>
<gene>
    <name evidence="1" type="ORF">UC35_15285</name>
</gene>
<accession>A0A127JVP8</accession>
<dbReference type="RefSeq" id="WP_061501155.1">
    <property type="nucleotide sequence ID" value="NZ_CP010951.1"/>
</dbReference>
<organism evidence="1 2">
    <name type="scientific">Ramlibacter tataouinensis</name>
    <dbReference type="NCBI Taxonomy" id="94132"/>
    <lineage>
        <taxon>Bacteria</taxon>
        <taxon>Pseudomonadati</taxon>
        <taxon>Pseudomonadota</taxon>
        <taxon>Betaproteobacteria</taxon>
        <taxon>Burkholderiales</taxon>
        <taxon>Comamonadaceae</taxon>
        <taxon>Ramlibacter</taxon>
    </lineage>
</organism>
<name>A0A127JVP8_9BURK</name>
<dbReference type="Proteomes" id="UP000070433">
    <property type="component" value="Chromosome"/>
</dbReference>
<keyword evidence="2" id="KW-1185">Reference proteome</keyword>
<evidence type="ECO:0000313" key="2">
    <source>
        <dbReference type="Proteomes" id="UP000070433"/>
    </source>
</evidence>
<evidence type="ECO:0000313" key="1">
    <source>
        <dbReference type="EMBL" id="AMO23975.1"/>
    </source>
</evidence>
<sequence length="116" mass="11004">MLPVAPACAPRAAAVALSRVEPPGALPPEAPLAPMAVEPVDGAPMATLPGVVGPDIVLLPAVVPAGAVATLEPDAPATPGSEPPIAPLLPGVLALPAICGSQGMAPGAVPGAVLEV</sequence>
<dbReference type="EMBL" id="CP010951">
    <property type="protein sequence ID" value="AMO23975.1"/>
    <property type="molecule type" value="Genomic_DNA"/>
</dbReference>
<protein>
    <submittedName>
        <fullName evidence="1">Uncharacterized protein</fullName>
    </submittedName>
</protein>
<proteinExistence type="predicted"/>